<dbReference type="Gene3D" id="1.25.10.10">
    <property type="entry name" value="Leucine-rich Repeat Variant"/>
    <property type="match status" value="1"/>
</dbReference>
<dbReference type="InterPro" id="IPR048701">
    <property type="entry name" value="CIP2A_N"/>
</dbReference>
<dbReference type="InterPro" id="IPR042510">
    <property type="entry name" value="CIP2A"/>
</dbReference>
<comment type="caution">
    <text evidence="4">The sequence shown here is derived from an EMBL/GenBank/DDBJ whole genome shotgun (WGS) entry which is preliminary data.</text>
</comment>
<dbReference type="Pfam" id="PF21044">
    <property type="entry name" value="CIP2A_N"/>
    <property type="match status" value="2"/>
</dbReference>
<dbReference type="Proteomes" id="UP000830375">
    <property type="component" value="Unassembled WGS sequence"/>
</dbReference>
<dbReference type="PANTHER" id="PTHR23161">
    <property type="entry name" value="PROTEIN CIP2A"/>
    <property type="match status" value="1"/>
</dbReference>
<keyword evidence="1" id="KW-0727">SH2 domain</keyword>
<dbReference type="SMART" id="SM00252">
    <property type="entry name" value="SH2"/>
    <property type="match status" value="1"/>
</dbReference>
<evidence type="ECO:0000256" key="1">
    <source>
        <dbReference type="PROSITE-ProRule" id="PRU00191"/>
    </source>
</evidence>
<keyword evidence="2" id="KW-0175">Coiled coil</keyword>
<dbReference type="InterPro" id="IPR016024">
    <property type="entry name" value="ARM-type_fold"/>
</dbReference>
<dbReference type="EMBL" id="JACTAM010000024">
    <property type="protein sequence ID" value="KAI2648939.1"/>
    <property type="molecule type" value="Genomic_DNA"/>
</dbReference>
<evidence type="ECO:0000256" key="2">
    <source>
        <dbReference type="SAM" id="Coils"/>
    </source>
</evidence>
<dbReference type="PRINTS" id="PR00401">
    <property type="entry name" value="SH2DOMAIN"/>
</dbReference>
<dbReference type="Pfam" id="PF00017">
    <property type="entry name" value="SH2"/>
    <property type="match status" value="1"/>
</dbReference>
<dbReference type="Gene3D" id="3.30.505.10">
    <property type="entry name" value="SH2 domain"/>
    <property type="match status" value="1"/>
</dbReference>
<accession>A0ABQ8LDZ5</accession>
<proteinExistence type="predicted"/>
<protein>
    <recommendedName>
        <fullName evidence="3">SH2 domain-containing protein</fullName>
    </recommendedName>
</protein>
<feature type="domain" description="SH2" evidence="3">
    <location>
        <begin position="5"/>
        <end position="101"/>
    </location>
</feature>
<dbReference type="InterPro" id="IPR011989">
    <property type="entry name" value="ARM-like"/>
</dbReference>
<keyword evidence="5" id="KW-1185">Reference proteome</keyword>
<organism evidence="4 5">
    <name type="scientific">Labeo rohita</name>
    <name type="common">Indian major carp</name>
    <name type="synonym">Cyprinus rohita</name>
    <dbReference type="NCBI Taxonomy" id="84645"/>
    <lineage>
        <taxon>Eukaryota</taxon>
        <taxon>Metazoa</taxon>
        <taxon>Chordata</taxon>
        <taxon>Craniata</taxon>
        <taxon>Vertebrata</taxon>
        <taxon>Euteleostomi</taxon>
        <taxon>Actinopterygii</taxon>
        <taxon>Neopterygii</taxon>
        <taxon>Teleostei</taxon>
        <taxon>Ostariophysi</taxon>
        <taxon>Cypriniformes</taxon>
        <taxon>Cyprinidae</taxon>
        <taxon>Labeoninae</taxon>
        <taxon>Labeonini</taxon>
        <taxon>Labeo</taxon>
    </lineage>
</organism>
<dbReference type="SUPFAM" id="SSF55550">
    <property type="entry name" value="SH2 domain"/>
    <property type="match status" value="1"/>
</dbReference>
<dbReference type="PROSITE" id="PS50001">
    <property type="entry name" value="SH2"/>
    <property type="match status" value="1"/>
</dbReference>
<dbReference type="SUPFAM" id="SSF48371">
    <property type="entry name" value="ARM repeat"/>
    <property type="match status" value="1"/>
</dbReference>
<evidence type="ECO:0000313" key="4">
    <source>
        <dbReference type="EMBL" id="KAI2648939.1"/>
    </source>
</evidence>
<reference evidence="4 5" key="1">
    <citation type="submission" date="2022-01" db="EMBL/GenBank/DDBJ databases">
        <title>A high-quality chromosome-level genome assembly of rohu carp, Labeo rohita.</title>
        <authorList>
            <person name="Arick M.A. II"/>
            <person name="Hsu C.-Y."/>
            <person name="Magbanua Z."/>
            <person name="Pechanova O."/>
            <person name="Grover C."/>
            <person name="Miller E."/>
            <person name="Thrash A."/>
            <person name="Ezzel L."/>
            <person name="Alam S."/>
            <person name="Benzie J."/>
            <person name="Hamilton M."/>
            <person name="Karsi A."/>
            <person name="Lawrence M.L."/>
            <person name="Peterson D.G."/>
        </authorList>
    </citation>
    <scope>NUCLEOTIDE SEQUENCE [LARGE SCALE GENOMIC DNA]</scope>
    <source>
        <strain evidence="5">BAU-BD-2019</strain>
        <tissue evidence="4">Blood</tissue>
    </source>
</reference>
<dbReference type="PANTHER" id="PTHR23161:SF2">
    <property type="entry name" value="PROTEIN CIP2A"/>
    <property type="match status" value="1"/>
</dbReference>
<name>A0ABQ8LDZ5_LABRO</name>
<dbReference type="InterPro" id="IPR036860">
    <property type="entry name" value="SH2_dom_sf"/>
</dbReference>
<gene>
    <name evidence="4" type="ORF">H4Q32_020110</name>
</gene>
<evidence type="ECO:0000313" key="5">
    <source>
        <dbReference type="Proteomes" id="UP000830375"/>
    </source>
</evidence>
<sequence>MDHPSYHGPITKQRCEELLGKKGRDGTYLIRDSETIQGALCLCVYKQKVVYTYRILQTHNGEFTLQASSGVEEKFFKTMNELIHHYKRKNQGLATHLRRSLKRKTFQDQPLQSAGPLVPNEDNDYENVDCSGDYMDVSTCLKSLLLAIRQYRNNRSALNASQLQKHIEDVSGLKCGGVLFSGQVLPSECLSGLMEVAGDPNTSHCLNVLQRLTYNVRTLHCASHIHELISFLMQHVQSNNDDIVKACLGLMANLCRHDISVQSHIKSQSNVKAFYRALINFLGHNCLTVVVFALSILSSLTLNEEVGQKLFNAKNIHQTFQLIFNITVNGDGTLTRNYAVDLLVDLLKNPKIADYLTKYKHLSVCLSEVLGLLHSKDPDTASKVMELLVSLCSVPVLRKLVCETILRPPAPRLQPGTRKGVQARGSEPSLALVHWEAIDSSLCSSAQSFVELLLQEVLGLLQSPDSTEGDQMLKKRCLRAGCRLSPEVCVSQVELLLSYSQDLSGSTCTTSNYHLSQVCSEVVLKTLELMSHLRQQMPDMETSFYRILQDQRMVTPLSLALTSNCREHVQVALRMLFEAAPLPNFPSVIIAANNAYRQKDSELSIRSISANEDVSFVGKSFPTVHAEPSGSAYQSIDSLIEKLQNGVELQEKVRDVHMSEIIDVYEQKLSALACKEGHLQDLLEAKARALSQADRFIAQYRRQRAQAEAEAEGLRKTNEGLKLQQERTLAEVADKEQQIKSLKTDVQEKERKITGLQNDLRRHEEQIHEMEENISILRKELNKTEQARKDTSIKASSLELQKSQLEAKLEKMEEELGKHTQMIAMIHSLSSGKLKGDITANLSL</sequence>
<feature type="coiled-coil region" evidence="2">
    <location>
        <begin position="690"/>
        <end position="822"/>
    </location>
</feature>
<evidence type="ECO:0000259" key="3">
    <source>
        <dbReference type="PROSITE" id="PS50001"/>
    </source>
</evidence>
<dbReference type="InterPro" id="IPR000980">
    <property type="entry name" value="SH2"/>
</dbReference>